<reference evidence="1" key="2">
    <citation type="submission" date="2020-11" db="EMBL/GenBank/DDBJ databases">
        <authorList>
            <person name="McCartney M.A."/>
            <person name="Auch B."/>
            <person name="Kono T."/>
            <person name="Mallez S."/>
            <person name="Becker A."/>
            <person name="Gohl D.M."/>
            <person name="Silverstein K.A.T."/>
            <person name="Koren S."/>
            <person name="Bechman K.B."/>
            <person name="Herman A."/>
            <person name="Abrahante J.E."/>
            <person name="Garbe J."/>
        </authorList>
    </citation>
    <scope>NUCLEOTIDE SEQUENCE</scope>
    <source>
        <strain evidence="1">Duluth1</strain>
        <tissue evidence="1">Whole animal</tissue>
    </source>
</reference>
<reference evidence="1" key="1">
    <citation type="journal article" date="2019" name="bioRxiv">
        <title>The Genome of the Zebra Mussel, Dreissena polymorpha: A Resource for Invasive Species Research.</title>
        <authorList>
            <person name="McCartney M.A."/>
            <person name="Auch B."/>
            <person name="Kono T."/>
            <person name="Mallez S."/>
            <person name="Zhang Y."/>
            <person name="Obille A."/>
            <person name="Becker A."/>
            <person name="Abrahante J.E."/>
            <person name="Garbe J."/>
            <person name="Badalamenti J.P."/>
            <person name="Herman A."/>
            <person name="Mangelson H."/>
            <person name="Liachko I."/>
            <person name="Sullivan S."/>
            <person name="Sone E.D."/>
            <person name="Koren S."/>
            <person name="Silverstein K.A.T."/>
            <person name="Beckman K.B."/>
            <person name="Gohl D.M."/>
        </authorList>
    </citation>
    <scope>NUCLEOTIDE SEQUENCE</scope>
    <source>
        <strain evidence="1">Duluth1</strain>
        <tissue evidence="1">Whole animal</tissue>
    </source>
</reference>
<dbReference type="Proteomes" id="UP000828390">
    <property type="component" value="Unassembled WGS sequence"/>
</dbReference>
<dbReference type="EMBL" id="JAIWYP010000014">
    <property type="protein sequence ID" value="KAH3706007.1"/>
    <property type="molecule type" value="Genomic_DNA"/>
</dbReference>
<proteinExistence type="predicted"/>
<sequence length="80" mass="9606">MLFILCHKRLYTILFDWLQFDRRSVTPNTLENRIREFHYKCSASRPTLETATERYVRGLTLQICLPKPSEGQEENNKIFK</sequence>
<dbReference type="AlphaFoldDB" id="A0A9D4BS72"/>
<protein>
    <submittedName>
        <fullName evidence="1">Uncharacterized protein</fullName>
    </submittedName>
</protein>
<gene>
    <name evidence="1" type="ORF">DPMN_065386</name>
</gene>
<evidence type="ECO:0000313" key="1">
    <source>
        <dbReference type="EMBL" id="KAH3706007.1"/>
    </source>
</evidence>
<keyword evidence="2" id="KW-1185">Reference proteome</keyword>
<comment type="caution">
    <text evidence="1">The sequence shown here is derived from an EMBL/GenBank/DDBJ whole genome shotgun (WGS) entry which is preliminary data.</text>
</comment>
<name>A0A9D4BS72_DREPO</name>
<organism evidence="1 2">
    <name type="scientific">Dreissena polymorpha</name>
    <name type="common">Zebra mussel</name>
    <name type="synonym">Mytilus polymorpha</name>
    <dbReference type="NCBI Taxonomy" id="45954"/>
    <lineage>
        <taxon>Eukaryota</taxon>
        <taxon>Metazoa</taxon>
        <taxon>Spiralia</taxon>
        <taxon>Lophotrochozoa</taxon>
        <taxon>Mollusca</taxon>
        <taxon>Bivalvia</taxon>
        <taxon>Autobranchia</taxon>
        <taxon>Heteroconchia</taxon>
        <taxon>Euheterodonta</taxon>
        <taxon>Imparidentia</taxon>
        <taxon>Neoheterodontei</taxon>
        <taxon>Myida</taxon>
        <taxon>Dreissenoidea</taxon>
        <taxon>Dreissenidae</taxon>
        <taxon>Dreissena</taxon>
    </lineage>
</organism>
<evidence type="ECO:0000313" key="2">
    <source>
        <dbReference type="Proteomes" id="UP000828390"/>
    </source>
</evidence>
<accession>A0A9D4BS72</accession>